<feature type="compositionally biased region" description="Polar residues" evidence="1">
    <location>
        <begin position="426"/>
        <end position="450"/>
    </location>
</feature>
<feature type="compositionally biased region" description="Basic residues" evidence="1">
    <location>
        <begin position="43"/>
        <end position="58"/>
    </location>
</feature>
<gene>
    <name evidence="2" type="ORF">DDE83_000959</name>
</gene>
<feature type="region of interest" description="Disordered" evidence="1">
    <location>
        <begin position="606"/>
        <end position="629"/>
    </location>
</feature>
<feature type="region of interest" description="Disordered" evidence="1">
    <location>
        <begin position="762"/>
        <end position="793"/>
    </location>
</feature>
<comment type="caution">
    <text evidence="2">The sequence shown here is derived from an EMBL/GenBank/DDBJ whole genome shotgun (WGS) entry which is preliminary data.</text>
</comment>
<feature type="compositionally biased region" description="Basic and acidic residues" evidence="1">
    <location>
        <begin position="132"/>
        <end position="149"/>
    </location>
</feature>
<name>A0A364NET7_STELY</name>
<organism evidence="2 3">
    <name type="scientific">Stemphylium lycopersici</name>
    <name type="common">Tomato gray leaf spot disease fungus</name>
    <name type="synonym">Thyrospora lycopersici</name>
    <dbReference type="NCBI Taxonomy" id="183478"/>
    <lineage>
        <taxon>Eukaryota</taxon>
        <taxon>Fungi</taxon>
        <taxon>Dikarya</taxon>
        <taxon>Ascomycota</taxon>
        <taxon>Pezizomycotina</taxon>
        <taxon>Dothideomycetes</taxon>
        <taxon>Pleosporomycetidae</taxon>
        <taxon>Pleosporales</taxon>
        <taxon>Pleosporineae</taxon>
        <taxon>Pleosporaceae</taxon>
        <taxon>Stemphylium</taxon>
    </lineage>
</organism>
<reference evidence="3" key="1">
    <citation type="submission" date="2018-05" db="EMBL/GenBank/DDBJ databases">
        <title>Draft genome sequence of Stemphylium lycopersici strain CIDEFI 213.</title>
        <authorList>
            <person name="Medina R."/>
            <person name="Franco M.E.E."/>
            <person name="Lucentini C.G."/>
            <person name="Saparrat M.C.N."/>
            <person name="Balatti P.A."/>
        </authorList>
    </citation>
    <scope>NUCLEOTIDE SEQUENCE [LARGE SCALE GENOMIC DNA]</scope>
    <source>
        <strain evidence="3">CIDEFI 213</strain>
    </source>
</reference>
<protein>
    <submittedName>
        <fullName evidence="2">Quinate transport protein</fullName>
    </submittedName>
</protein>
<accession>A0A364NET7</accession>
<evidence type="ECO:0000313" key="2">
    <source>
        <dbReference type="EMBL" id="RAR15727.1"/>
    </source>
</evidence>
<feature type="region of interest" description="Disordered" evidence="1">
    <location>
        <begin position="426"/>
        <end position="465"/>
    </location>
</feature>
<sequence length="982" mass="109496">MSGTCPPQPLFSRAKEVDCYDKSPSTQDDSQDIGSPRPFPSATKHKPPKVTVSKRRLKFNLESSIQASAGDWSRADRPDTGTGDNGESEVRLRVDANAPLSIQFNGDMEGRTRRMLPAENGMADLVISGGSKGKEGLRSTHYDSQDRMRSNQPSKNPPVTGIGRRTPHYSTKLYEEYASKGREESTFDYSDRISSRRSYLRDPILPEAANPRSTHLNNLLVDILKEARDANARSSILGQVSAKSRGLDNTKDSFNRKEQEVKLTQARHIHDTRKVQALRNMTCPAVSRQDYLRDWFREDIHQSQTTASRPTGYHSKLDDIASIPIHIPPRITTPTSALYQKRNAAVEHASNTEDGSKDNDTRKLRRQSSAGKAALLDKTQAGKKSKALQTAKMSKGKRDPLFLDHVEHPSEFESDVISALDSAIRSSSTTGMTKDATSTKQSRSLPQSDDISFDKGSPQPSPEPMQMQMQPIIIQEYAPQPIIIRELVPEPVYEHAHEEERQIIRPPPVFTEDHRGLEARPTLEDASSPNASSRDLQTLDFLTPGTARDVHELKLYNRNFKLRQILLANTFDHPEFFEMLSTQDIDHGLNVERKAKQSPITAPIRGQTLDTTYSGGSKESIHASPMSTKLLEDDDNEIDRYYPDNISQPSSYATSIASVFSTISLASSTSVISGSSGYSTVQIETATKVLLSIFHKDATLLPMYKSAIDNPNIGPERLQRNLRRIFKAFAGQLEIEATERLEYLAARLVLVKSRQVANSLVEKLRGGRPNPWKSGNERHDESSDEDDDESPETRLVNEEAFEDLALFREFLVESEAFKTLRAQVQAFVTPKSTHIADVGAPKNMKAPKEKCVQQCSSQSALQSKTHLTWQDWLEDVKHAVDGMFCQGNMTMTAKIMLYLGTDALMLATDGILIATGHLEPALRPGMTRLRWQCDCGDSLHGDVVELREGGIAELMDHMHRTSGAKETRNTSRRALSNGFAML</sequence>
<feature type="region of interest" description="Disordered" evidence="1">
    <location>
        <begin position="128"/>
        <end position="168"/>
    </location>
</feature>
<feature type="compositionally biased region" description="Basic and acidic residues" evidence="1">
    <location>
        <begin position="350"/>
        <end position="362"/>
    </location>
</feature>
<dbReference type="AlphaFoldDB" id="A0A364NET7"/>
<dbReference type="EMBL" id="QGDH01000009">
    <property type="protein sequence ID" value="RAR15727.1"/>
    <property type="molecule type" value="Genomic_DNA"/>
</dbReference>
<keyword evidence="3" id="KW-1185">Reference proteome</keyword>
<proteinExistence type="predicted"/>
<feature type="region of interest" description="Disordered" evidence="1">
    <location>
        <begin position="344"/>
        <end position="395"/>
    </location>
</feature>
<evidence type="ECO:0000256" key="1">
    <source>
        <dbReference type="SAM" id="MobiDB-lite"/>
    </source>
</evidence>
<feature type="region of interest" description="Disordered" evidence="1">
    <location>
        <begin position="1"/>
        <end position="92"/>
    </location>
</feature>
<dbReference type="Proteomes" id="UP000249619">
    <property type="component" value="Unassembled WGS sequence"/>
</dbReference>
<feature type="compositionally biased region" description="Polar residues" evidence="1">
    <location>
        <begin position="608"/>
        <end position="617"/>
    </location>
</feature>
<evidence type="ECO:0000313" key="3">
    <source>
        <dbReference type="Proteomes" id="UP000249619"/>
    </source>
</evidence>
<dbReference type="OrthoDB" id="5355526at2759"/>